<accession>A0A918TZU5</accession>
<proteinExistence type="predicted"/>
<dbReference type="Proteomes" id="UP000644507">
    <property type="component" value="Unassembled WGS sequence"/>
</dbReference>
<organism evidence="1 2">
    <name type="scientific">Roseibacillus persicicus</name>
    <dbReference type="NCBI Taxonomy" id="454148"/>
    <lineage>
        <taxon>Bacteria</taxon>
        <taxon>Pseudomonadati</taxon>
        <taxon>Verrucomicrobiota</taxon>
        <taxon>Verrucomicrobiia</taxon>
        <taxon>Verrucomicrobiales</taxon>
        <taxon>Verrucomicrobiaceae</taxon>
        <taxon>Roseibacillus</taxon>
    </lineage>
</organism>
<protein>
    <submittedName>
        <fullName evidence="1">Uncharacterized protein</fullName>
    </submittedName>
</protein>
<name>A0A918TZU5_9BACT</name>
<evidence type="ECO:0000313" key="1">
    <source>
        <dbReference type="EMBL" id="GHC66631.1"/>
    </source>
</evidence>
<dbReference type="AlphaFoldDB" id="A0A918TZU5"/>
<sequence length="89" mass="10339">MSARLNLRNPLLEEAFKKAQRGLGNGRVDFEHLERQRDFHVTLLQLEKEEAISHHTPKIFREDRHSFCYSSLSTADQKSGQGECKQERG</sequence>
<reference evidence="1" key="1">
    <citation type="journal article" date="2014" name="Int. J. Syst. Evol. Microbiol.">
        <title>Complete genome sequence of Corynebacterium casei LMG S-19264T (=DSM 44701T), isolated from a smear-ripened cheese.</title>
        <authorList>
            <consortium name="US DOE Joint Genome Institute (JGI-PGF)"/>
            <person name="Walter F."/>
            <person name="Albersmeier A."/>
            <person name="Kalinowski J."/>
            <person name="Ruckert C."/>
        </authorList>
    </citation>
    <scope>NUCLEOTIDE SEQUENCE</scope>
    <source>
        <strain evidence="1">KCTC 12988</strain>
    </source>
</reference>
<dbReference type="EMBL" id="BMXI01000021">
    <property type="protein sequence ID" value="GHC66631.1"/>
    <property type="molecule type" value="Genomic_DNA"/>
</dbReference>
<evidence type="ECO:0000313" key="2">
    <source>
        <dbReference type="Proteomes" id="UP000644507"/>
    </source>
</evidence>
<comment type="caution">
    <text evidence="1">The sequence shown here is derived from an EMBL/GenBank/DDBJ whole genome shotgun (WGS) entry which is preliminary data.</text>
</comment>
<reference evidence="1" key="2">
    <citation type="submission" date="2020-09" db="EMBL/GenBank/DDBJ databases">
        <authorList>
            <person name="Sun Q."/>
            <person name="Kim S."/>
        </authorList>
    </citation>
    <scope>NUCLEOTIDE SEQUENCE</scope>
    <source>
        <strain evidence="1">KCTC 12988</strain>
    </source>
</reference>
<keyword evidence="2" id="KW-1185">Reference proteome</keyword>
<gene>
    <name evidence="1" type="ORF">GCM10007100_38210</name>
</gene>